<keyword evidence="4" id="KW-1185">Reference proteome</keyword>
<dbReference type="EMBL" id="BMLW01000027">
    <property type="protein sequence ID" value="GGP17196.1"/>
    <property type="molecule type" value="Genomic_DNA"/>
</dbReference>
<feature type="region of interest" description="Disordered" evidence="1">
    <location>
        <begin position="24"/>
        <end position="50"/>
    </location>
</feature>
<protein>
    <recommendedName>
        <fullName evidence="5">DUF5105 domain-containing protein</fullName>
    </recommendedName>
</protein>
<feature type="compositionally biased region" description="Polar residues" evidence="1">
    <location>
        <begin position="34"/>
        <end position="45"/>
    </location>
</feature>
<name>A0ABQ2P3P1_9BACI</name>
<dbReference type="Proteomes" id="UP000641206">
    <property type="component" value="Unassembled WGS sequence"/>
</dbReference>
<sequence>MKKLLILFVGMMLILVACNDSTEEKSIKPDEGENSNSKTEQVDANTDSEEINKKAMRKSDALYYLDEITKNYFNISYLTDNDGEDEIERLLTDGIKNIDSVTEEIDDIFDLTDPLTADVKEVSIFVKNASSEYLENKEFDTLIEASGEIGYMVGLISGNYLDEVVPITLAKVSEDFSGVDELEEEKTIDSKIDSENNEIYSDDVKEFVEQFNLLASLEDEVGLMEDIAPATESTDGYTQNLYSSSDYVISVNYGKEGSIQSYIVGISEDQPYQDLKGNGLFAMLHVAQVLEIDLDELATEFEKSIPNHSGVYTTDDYTVSFSSGDGISQVGIIIMFMKN</sequence>
<keyword evidence="2" id="KW-0732">Signal</keyword>
<accession>A0ABQ2P3P1</accession>
<evidence type="ECO:0000256" key="1">
    <source>
        <dbReference type="SAM" id="MobiDB-lite"/>
    </source>
</evidence>
<organism evidence="3 4">
    <name type="scientific">Oceanobacillus neutriphilus</name>
    <dbReference type="NCBI Taxonomy" id="531815"/>
    <lineage>
        <taxon>Bacteria</taxon>
        <taxon>Bacillati</taxon>
        <taxon>Bacillota</taxon>
        <taxon>Bacilli</taxon>
        <taxon>Bacillales</taxon>
        <taxon>Bacillaceae</taxon>
        <taxon>Oceanobacillus</taxon>
    </lineage>
</organism>
<feature type="chain" id="PRO_5047007008" description="DUF5105 domain-containing protein" evidence="2">
    <location>
        <begin position="20"/>
        <end position="339"/>
    </location>
</feature>
<evidence type="ECO:0000256" key="2">
    <source>
        <dbReference type="SAM" id="SignalP"/>
    </source>
</evidence>
<evidence type="ECO:0000313" key="3">
    <source>
        <dbReference type="EMBL" id="GGP17196.1"/>
    </source>
</evidence>
<comment type="caution">
    <text evidence="3">The sequence shown here is derived from an EMBL/GenBank/DDBJ whole genome shotgun (WGS) entry which is preliminary data.</text>
</comment>
<evidence type="ECO:0000313" key="4">
    <source>
        <dbReference type="Proteomes" id="UP000641206"/>
    </source>
</evidence>
<evidence type="ECO:0008006" key="5">
    <source>
        <dbReference type="Google" id="ProtNLM"/>
    </source>
</evidence>
<reference evidence="4" key="1">
    <citation type="journal article" date="2019" name="Int. J. Syst. Evol. Microbiol.">
        <title>The Global Catalogue of Microorganisms (GCM) 10K type strain sequencing project: providing services to taxonomists for standard genome sequencing and annotation.</title>
        <authorList>
            <consortium name="The Broad Institute Genomics Platform"/>
            <consortium name="The Broad Institute Genome Sequencing Center for Infectious Disease"/>
            <person name="Wu L."/>
            <person name="Ma J."/>
        </authorList>
    </citation>
    <scope>NUCLEOTIDE SEQUENCE [LARGE SCALE GENOMIC DNA]</scope>
    <source>
        <strain evidence="4">CGMCC 1.7693</strain>
    </source>
</reference>
<dbReference type="RefSeq" id="WP_188738689.1">
    <property type="nucleotide sequence ID" value="NZ_BMLW01000027.1"/>
</dbReference>
<gene>
    <name evidence="3" type="ORF">GCM10011346_52160</name>
</gene>
<proteinExistence type="predicted"/>
<feature type="signal peptide" evidence="2">
    <location>
        <begin position="1"/>
        <end position="19"/>
    </location>
</feature>
<dbReference type="PROSITE" id="PS51257">
    <property type="entry name" value="PROKAR_LIPOPROTEIN"/>
    <property type="match status" value="1"/>
</dbReference>